<dbReference type="AlphaFoldDB" id="A0A0P8WDP2"/>
<evidence type="ECO:0000313" key="6">
    <source>
        <dbReference type="EMBL" id="KPU46101.1"/>
    </source>
</evidence>
<dbReference type="GO" id="GO:0048038">
    <property type="term" value="F:quinone binding"/>
    <property type="evidence" value="ECO:0007669"/>
    <property type="project" value="UniProtKB-KW"/>
</dbReference>
<comment type="similarity">
    <text evidence="1 3">Belongs to the complex I 30 kDa subunit family.</text>
</comment>
<dbReference type="InterPro" id="IPR001268">
    <property type="entry name" value="NADH_UbQ_OxRdtase_30kDa_su"/>
</dbReference>
<evidence type="ECO:0000259" key="5">
    <source>
        <dbReference type="Pfam" id="PF00329"/>
    </source>
</evidence>
<dbReference type="EMBL" id="LKET01000014">
    <property type="protein sequence ID" value="KPU46101.1"/>
    <property type="molecule type" value="Genomic_DNA"/>
</dbReference>
<dbReference type="RefSeq" id="WP_054873366.1">
    <property type="nucleotide sequence ID" value="NZ_LKET01000014.1"/>
</dbReference>
<dbReference type="OrthoDB" id="9803286at2"/>
<comment type="function">
    <text evidence="4">NDH-1 shuttles electrons from NADH, via FMN and iron-sulfur (Fe-S) centers, to quinones in the respiratory chain.</text>
</comment>
<proteinExistence type="inferred from homology"/>
<dbReference type="SUPFAM" id="SSF143243">
    <property type="entry name" value="Nqo5-like"/>
    <property type="match status" value="1"/>
</dbReference>
<dbReference type="InterPro" id="IPR037232">
    <property type="entry name" value="NADH_quin_OxRdtase_su_C/D-like"/>
</dbReference>
<dbReference type="Pfam" id="PF00329">
    <property type="entry name" value="Complex1_30kDa"/>
    <property type="match status" value="1"/>
</dbReference>
<dbReference type="PATRIC" id="fig|36849.3.peg.232"/>
<keyword evidence="7" id="KW-1185">Reference proteome</keyword>
<sequence length="147" mass="17189">MYDIISIVSELNKHFIEGLEISENGQSIYVKSKSIVNVMKLLKEEFDIVRLSDMTAVDYEDRYEVVYHLSDNEAEMLTLKVKLDKNNMIIPTITHVFKYANEQEREIYDLMGIVFKGHENLKRILCPDDFVGHPLQKSFKLSPAKRF</sequence>
<dbReference type="PROSITE" id="PS00542">
    <property type="entry name" value="COMPLEX1_30K"/>
    <property type="match status" value="1"/>
</dbReference>
<name>A0A0P8WDP2_9CLOT</name>
<dbReference type="Proteomes" id="UP000050326">
    <property type="component" value="Unassembled WGS sequence"/>
</dbReference>
<keyword evidence="3" id="KW-1278">Translocase</keyword>
<evidence type="ECO:0000256" key="3">
    <source>
        <dbReference type="RuleBase" id="RU003456"/>
    </source>
</evidence>
<dbReference type="Gene3D" id="3.30.460.80">
    <property type="entry name" value="NADH:ubiquinone oxidoreductase, 30kDa subunit"/>
    <property type="match status" value="1"/>
</dbReference>
<keyword evidence="6" id="KW-0560">Oxidoreductase</keyword>
<evidence type="ECO:0000313" key="7">
    <source>
        <dbReference type="Proteomes" id="UP000050326"/>
    </source>
</evidence>
<evidence type="ECO:0000256" key="4">
    <source>
        <dbReference type="RuleBase" id="RU003582"/>
    </source>
</evidence>
<organism evidence="6 7">
    <name type="scientific">Oxobacter pfennigii</name>
    <dbReference type="NCBI Taxonomy" id="36849"/>
    <lineage>
        <taxon>Bacteria</taxon>
        <taxon>Bacillati</taxon>
        <taxon>Bacillota</taxon>
        <taxon>Clostridia</taxon>
        <taxon>Eubacteriales</taxon>
        <taxon>Clostridiaceae</taxon>
        <taxon>Oxobacter</taxon>
    </lineage>
</organism>
<comment type="caution">
    <text evidence="6">The sequence shown here is derived from an EMBL/GenBank/DDBJ whole genome shotgun (WGS) entry which is preliminary data.</text>
</comment>
<protein>
    <recommendedName>
        <fullName evidence="4">NADH-quinone oxidoreductase</fullName>
        <ecNumber evidence="4">7.1.1.-</ecNumber>
    </recommendedName>
</protein>
<keyword evidence="3" id="KW-0520">NAD</keyword>
<reference evidence="6 7" key="1">
    <citation type="submission" date="2015-09" db="EMBL/GenBank/DDBJ databases">
        <title>Genome sequence of Oxobacter pfennigii DSM 3222.</title>
        <authorList>
            <person name="Poehlein A."/>
            <person name="Bengelsdorf F.R."/>
            <person name="Schiel-Bengelsdorf B."/>
            <person name="Duerre P."/>
            <person name="Daniel R."/>
        </authorList>
    </citation>
    <scope>NUCLEOTIDE SEQUENCE [LARGE SCALE GENOMIC DNA]</scope>
    <source>
        <strain evidence="6 7">DSM 3222</strain>
    </source>
</reference>
<keyword evidence="2 3" id="KW-0813">Transport</keyword>
<dbReference type="EC" id="7.1.1.-" evidence="4"/>
<dbReference type="PANTHER" id="PTHR10884:SF14">
    <property type="entry name" value="NADH DEHYDROGENASE [UBIQUINONE] IRON-SULFUR PROTEIN 3, MITOCHONDRIAL"/>
    <property type="match status" value="1"/>
</dbReference>
<evidence type="ECO:0000256" key="2">
    <source>
        <dbReference type="ARBA" id="ARBA00022448"/>
    </source>
</evidence>
<gene>
    <name evidence="6" type="primary">nuoC1</name>
    <name evidence="6" type="ORF">OXPF_02110</name>
</gene>
<dbReference type="PANTHER" id="PTHR10884">
    <property type="entry name" value="NADH DEHYDROGENASE UBIQUINONE IRON-SULFUR PROTEIN 3"/>
    <property type="match status" value="1"/>
</dbReference>
<dbReference type="GO" id="GO:0008137">
    <property type="term" value="F:NADH dehydrogenase (ubiquinone) activity"/>
    <property type="evidence" value="ECO:0007669"/>
    <property type="project" value="InterPro"/>
</dbReference>
<keyword evidence="4" id="KW-0874">Quinone</keyword>
<dbReference type="STRING" id="36849.OXPF_02110"/>
<dbReference type="GO" id="GO:0016651">
    <property type="term" value="F:oxidoreductase activity, acting on NAD(P)H"/>
    <property type="evidence" value="ECO:0007669"/>
    <property type="project" value="InterPro"/>
</dbReference>
<accession>A0A0P8WDP2</accession>
<evidence type="ECO:0000256" key="1">
    <source>
        <dbReference type="ARBA" id="ARBA00007569"/>
    </source>
</evidence>
<feature type="domain" description="NADH:ubiquinone oxidoreductase 30kDa subunit" evidence="5">
    <location>
        <begin position="28"/>
        <end position="142"/>
    </location>
</feature>
<comment type="catalytic activity">
    <reaction evidence="4">
        <text>a quinone + NADH + 5 H(+)(in) = a quinol + NAD(+) + 4 H(+)(out)</text>
        <dbReference type="Rhea" id="RHEA:57888"/>
        <dbReference type="ChEBI" id="CHEBI:15378"/>
        <dbReference type="ChEBI" id="CHEBI:24646"/>
        <dbReference type="ChEBI" id="CHEBI:57540"/>
        <dbReference type="ChEBI" id="CHEBI:57945"/>
        <dbReference type="ChEBI" id="CHEBI:132124"/>
    </reaction>
</comment>
<dbReference type="InterPro" id="IPR020396">
    <property type="entry name" value="NADH_UbQ_OxRdtase_CS"/>
</dbReference>